<accession>A0ABW0LAT7</accession>
<evidence type="ECO:0000256" key="9">
    <source>
        <dbReference type="HAMAP-Rule" id="MF_00135"/>
    </source>
</evidence>
<dbReference type="Proteomes" id="UP001596050">
    <property type="component" value="Unassembled WGS sequence"/>
</dbReference>
<dbReference type="Pfam" id="PF00697">
    <property type="entry name" value="PRAI"/>
    <property type="match status" value="1"/>
</dbReference>
<evidence type="ECO:0000256" key="3">
    <source>
        <dbReference type="ARBA" id="ARBA00012572"/>
    </source>
</evidence>
<evidence type="ECO:0000256" key="1">
    <source>
        <dbReference type="ARBA" id="ARBA00001164"/>
    </source>
</evidence>
<dbReference type="Gene3D" id="3.20.20.70">
    <property type="entry name" value="Aldolase class I"/>
    <property type="match status" value="1"/>
</dbReference>
<comment type="catalytic activity">
    <reaction evidence="1 9">
        <text>N-(5-phospho-beta-D-ribosyl)anthranilate = 1-(2-carboxyphenylamino)-1-deoxy-D-ribulose 5-phosphate</text>
        <dbReference type="Rhea" id="RHEA:21540"/>
        <dbReference type="ChEBI" id="CHEBI:18277"/>
        <dbReference type="ChEBI" id="CHEBI:58613"/>
        <dbReference type="EC" id="5.3.1.24"/>
    </reaction>
</comment>
<dbReference type="InterPro" id="IPR013785">
    <property type="entry name" value="Aldolase_TIM"/>
</dbReference>
<comment type="similarity">
    <text evidence="9">Belongs to the TrpF family.</text>
</comment>
<evidence type="ECO:0000313" key="13">
    <source>
        <dbReference type="Proteomes" id="UP001596050"/>
    </source>
</evidence>
<reference evidence="13" key="1">
    <citation type="journal article" date="2019" name="Int. J. Syst. Evol. Microbiol.">
        <title>The Global Catalogue of Microorganisms (GCM) 10K type strain sequencing project: providing services to taxonomists for standard genome sequencing and annotation.</title>
        <authorList>
            <consortium name="The Broad Institute Genomics Platform"/>
            <consortium name="The Broad Institute Genome Sequencing Center for Infectious Disease"/>
            <person name="Wu L."/>
            <person name="Ma J."/>
        </authorList>
    </citation>
    <scope>NUCLEOTIDE SEQUENCE [LARGE SCALE GENOMIC DNA]</scope>
    <source>
        <strain evidence="13">KACC 12649</strain>
    </source>
</reference>
<dbReference type="NCBIfam" id="NF002299">
    <property type="entry name" value="PRK01222.1-6"/>
    <property type="match status" value="1"/>
</dbReference>
<dbReference type="SUPFAM" id="SSF51366">
    <property type="entry name" value="Ribulose-phoshate binding barrel"/>
    <property type="match status" value="1"/>
</dbReference>
<dbReference type="InterPro" id="IPR044643">
    <property type="entry name" value="TrpF_fam"/>
</dbReference>
<keyword evidence="7 9" id="KW-0057">Aromatic amino acid biosynthesis</keyword>
<sequence>MNRTRIKICGITREEDLRAAVALGADALGFVFYPKSPRYLAPEQFAALGALVPPYVSSVALFVNASLEEVRAVTDAAPVALLQFHGDETMEECARIAAAVKRPFVRAYRVKPDTTPFELLECELAYRAASPWFSSLLLDTHVDAYGGAGKVFDWSVIPKELAPRVVLSGGLSVQNAIEAVARVRPWAVDISSGVEAAKGIKDARKIAGFIAAVRVADTTADATIESQTHETDSGSSPGSHPGSTS</sequence>
<comment type="pathway">
    <text evidence="2 9">Amino-acid biosynthesis; L-tryptophan biosynthesis; L-tryptophan from chorismate: step 3/5.</text>
</comment>
<dbReference type="InterPro" id="IPR001240">
    <property type="entry name" value="PRAI_dom"/>
</dbReference>
<evidence type="ECO:0000259" key="11">
    <source>
        <dbReference type="Pfam" id="PF00697"/>
    </source>
</evidence>
<keyword evidence="8 9" id="KW-0413">Isomerase</keyword>
<evidence type="ECO:0000256" key="5">
    <source>
        <dbReference type="ARBA" id="ARBA00022605"/>
    </source>
</evidence>
<evidence type="ECO:0000313" key="12">
    <source>
        <dbReference type="EMBL" id="MFC5461888.1"/>
    </source>
</evidence>
<keyword evidence="6 9" id="KW-0822">Tryptophan biosynthesis</keyword>
<evidence type="ECO:0000256" key="8">
    <source>
        <dbReference type="ARBA" id="ARBA00023235"/>
    </source>
</evidence>
<organism evidence="12 13">
    <name type="scientific">Massilia niabensis</name>
    <dbReference type="NCBI Taxonomy" id="544910"/>
    <lineage>
        <taxon>Bacteria</taxon>
        <taxon>Pseudomonadati</taxon>
        <taxon>Pseudomonadota</taxon>
        <taxon>Betaproteobacteria</taxon>
        <taxon>Burkholderiales</taxon>
        <taxon>Oxalobacteraceae</taxon>
        <taxon>Telluria group</taxon>
        <taxon>Massilia</taxon>
    </lineage>
</organism>
<dbReference type="RefSeq" id="WP_379785335.1">
    <property type="nucleotide sequence ID" value="NZ_JBHSMU010000015.1"/>
</dbReference>
<dbReference type="PANTHER" id="PTHR42894">
    <property type="entry name" value="N-(5'-PHOSPHORIBOSYL)ANTHRANILATE ISOMERASE"/>
    <property type="match status" value="1"/>
</dbReference>
<feature type="domain" description="N-(5'phosphoribosyl) anthranilate isomerase (PRAI)" evidence="11">
    <location>
        <begin position="6"/>
        <end position="210"/>
    </location>
</feature>
<dbReference type="CDD" id="cd00405">
    <property type="entry name" value="PRAI"/>
    <property type="match status" value="1"/>
</dbReference>
<dbReference type="GO" id="GO:0004640">
    <property type="term" value="F:phosphoribosylanthranilate isomerase activity"/>
    <property type="evidence" value="ECO:0007669"/>
    <property type="project" value="UniProtKB-EC"/>
</dbReference>
<proteinExistence type="inferred from homology"/>
<dbReference type="InterPro" id="IPR011060">
    <property type="entry name" value="RibuloseP-bd_barrel"/>
</dbReference>
<protein>
    <recommendedName>
        <fullName evidence="4 9">N-(5'-phosphoribosyl)anthranilate isomerase</fullName>
        <shortName evidence="9">PRAI</shortName>
        <ecNumber evidence="3 9">5.3.1.24</ecNumber>
    </recommendedName>
</protein>
<evidence type="ECO:0000256" key="10">
    <source>
        <dbReference type="SAM" id="MobiDB-lite"/>
    </source>
</evidence>
<dbReference type="NCBIfam" id="NF002298">
    <property type="entry name" value="PRK01222.1-4"/>
    <property type="match status" value="1"/>
</dbReference>
<dbReference type="PANTHER" id="PTHR42894:SF1">
    <property type="entry name" value="N-(5'-PHOSPHORIBOSYL)ANTHRANILATE ISOMERASE"/>
    <property type="match status" value="1"/>
</dbReference>
<evidence type="ECO:0000256" key="2">
    <source>
        <dbReference type="ARBA" id="ARBA00004664"/>
    </source>
</evidence>
<dbReference type="EMBL" id="JBHSMU010000015">
    <property type="protein sequence ID" value="MFC5461888.1"/>
    <property type="molecule type" value="Genomic_DNA"/>
</dbReference>
<comment type="caution">
    <text evidence="12">The sequence shown here is derived from an EMBL/GenBank/DDBJ whole genome shotgun (WGS) entry which is preliminary data.</text>
</comment>
<dbReference type="HAMAP" id="MF_00135">
    <property type="entry name" value="PRAI"/>
    <property type="match status" value="1"/>
</dbReference>
<dbReference type="EC" id="5.3.1.24" evidence="3 9"/>
<evidence type="ECO:0000256" key="7">
    <source>
        <dbReference type="ARBA" id="ARBA00023141"/>
    </source>
</evidence>
<feature type="compositionally biased region" description="Low complexity" evidence="10">
    <location>
        <begin position="233"/>
        <end position="245"/>
    </location>
</feature>
<feature type="region of interest" description="Disordered" evidence="10">
    <location>
        <begin position="224"/>
        <end position="245"/>
    </location>
</feature>
<gene>
    <name evidence="9" type="primary">trpF</name>
    <name evidence="12" type="ORF">ACFPN5_18910</name>
</gene>
<evidence type="ECO:0000256" key="6">
    <source>
        <dbReference type="ARBA" id="ARBA00022822"/>
    </source>
</evidence>
<name>A0ABW0LAT7_9BURK</name>
<keyword evidence="5 9" id="KW-0028">Amino-acid biosynthesis</keyword>
<keyword evidence="13" id="KW-1185">Reference proteome</keyword>
<evidence type="ECO:0000256" key="4">
    <source>
        <dbReference type="ARBA" id="ARBA00022272"/>
    </source>
</evidence>